<dbReference type="SUPFAM" id="SSF51735">
    <property type="entry name" value="NAD(P)-binding Rossmann-fold domains"/>
    <property type="match status" value="1"/>
</dbReference>
<dbReference type="NCBIfam" id="NF005559">
    <property type="entry name" value="PRK07231.1"/>
    <property type="match status" value="1"/>
</dbReference>
<dbReference type="EMBL" id="BOOA01000033">
    <property type="protein sequence ID" value="GIH25881.1"/>
    <property type="molecule type" value="Genomic_DNA"/>
</dbReference>
<dbReference type="Gene3D" id="3.40.50.720">
    <property type="entry name" value="NAD(P)-binding Rossmann-like Domain"/>
    <property type="match status" value="1"/>
</dbReference>
<evidence type="ECO:0000256" key="2">
    <source>
        <dbReference type="ARBA" id="ARBA00023002"/>
    </source>
</evidence>
<dbReference type="Pfam" id="PF13561">
    <property type="entry name" value="adh_short_C2"/>
    <property type="match status" value="1"/>
</dbReference>
<accession>A0A919QDD2</accession>
<name>A0A919QDD2_9ACTN</name>
<dbReference type="RefSeq" id="WP_204042574.1">
    <property type="nucleotide sequence ID" value="NZ_BOOA01000033.1"/>
</dbReference>
<dbReference type="InterPro" id="IPR036291">
    <property type="entry name" value="NAD(P)-bd_dom_sf"/>
</dbReference>
<dbReference type="Proteomes" id="UP000640052">
    <property type="component" value="Unassembled WGS sequence"/>
</dbReference>
<dbReference type="InterPro" id="IPR002347">
    <property type="entry name" value="SDR_fam"/>
</dbReference>
<dbReference type="AlphaFoldDB" id="A0A919QDD2"/>
<organism evidence="3 4">
    <name type="scientific">Acrocarpospora phusangensis</name>
    <dbReference type="NCBI Taxonomy" id="1070424"/>
    <lineage>
        <taxon>Bacteria</taxon>
        <taxon>Bacillati</taxon>
        <taxon>Actinomycetota</taxon>
        <taxon>Actinomycetes</taxon>
        <taxon>Streptosporangiales</taxon>
        <taxon>Streptosporangiaceae</taxon>
        <taxon>Acrocarpospora</taxon>
    </lineage>
</organism>
<dbReference type="CDD" id="cd05233">
    <property type="entry name" value="SDR_c"/>
    <property type="match status" value="1"/>
</dbReference>
<sequence length="243" mass="25030">MELDNQVALVTGGTAGIGLETARGLAAAGAEVVITGRDVERGKQAVDTIDTIGSGRVRFVQADLSDLASVAALAEQAGPVDVLVNNAGSFPAAPTVEQDVPGFEMVFNTNVRGPYFLVAMLVPHMLEQGRGAIVNVTTLATLKGYPGASVYSASKSALASLTRTWAVEFAPHVRVNSVAPGSTRTEGVLVEWGEGVEELGRAMPLGRTGRAREIAEAVVFLASPRASYVTGSTIHVDGGGTAV</sequence>
<evidence type="ECO:0000313" key="4">
    <source>
        <dbReference type="Proteomes" id="UP000640052"/>
    </source>
</evidence>
<dbReference type="FunFam" id="3.40.50.720:FF:000084">
    <property type="entry name" value="Short-chain dehydrogenase reductase"/>
    <property type="match status" value="1"/>
</dbReference>
<evidence type="ECO:0000313" key="3">
    <source>
        <dbReference type="EMBL" id="GIH25881.1"/>
    </source>
</evidence>
<protein>
    <submittedName>
        <fullName evidence="3">3-oxoacyl-ACP reductase</fullName>
    </submittedName>
</protein>
<comment type="similarity">
    <text evidence="1">Belongs to the short-chain dehydrogenases/reductases (SDR) family.</text>
</comment>
<keyword evidence="2" id="KW-0560">Oxidoreductase</keyword>
<evidence type="ECO:0000256" key="1">
    <source>
        <dbReference type="ARBA" id="ARBA00006484"/>
    </source>
</evidence>
<dbReference type="PANTHER" id="PTHR43639">
    <property type="entry name" value="OXIDOREDUCTASE, SHORT-CHAIN DEHYDROGENASE/REDUCTASE FAMILY (AFU_ORTHOLOGUE AFUA_5G02870)"/>
    <property type="match status" value="1"/>
</dbReference>
<dbReference type="PRINTS" id="PR00081">
    <property type="entry name" value="GDHRDH"/>
</dbReference>
<gene>
    <name evidence="3" type="ORF">Aph01nite_41910</name>
</gene>
<reference evidence="3" key="1">
    <citation type="submission" date="2021-01" db="EMBL/GenBank/DDBJ databases">
        <title>Whole genome shotgun sequence of Acrocarpospora phusangensis NBRC 108782.</title>
        <authorList>
            <person name="Komaki H."/>
            <person name="Tamura T."/>
        </authorList>
    </citation>
    <scope>NUCLEOTIDE SEQUENCE</scope>
    <source>
        <strain evidence="3">NBRC 108782</strain>
    </source>
</reference>
<comment type="caution">
    <text evidence="3">The sequence shown here is derived from an EMBL/GenBank/DDBJ whole genome shotgun (WGS) entry which is preliminary data.</text>
</comment>
<dbReference type="PRINTS" id="PR00080">
    <property type="entry name" value="SDRFAMILY"/>
</dbReference>
<dbReference type="PANTHER" id="PTHR43639:SF1">
    <property type="entry name" value="SHORT-CHAIN DEHYDROGENASE_REDUCTASE FAMILY PROTEIN"/>
    <property type="match status" value="1"/>
</dbReference>
<dbReference type="GO" id="GO:0016491">
    <property type="term" value="F:oxidoreductase activity"/>
    <property type="evidence" value="ECO:0007669"/>
    <property type="project" value="UniProtKB-KW"/>
</dbReference>
<keyword evidence="4" id="KW-1185">Reference proteome</keyword>
<proteinExistence type="inferred from homology"/>